<dbReference type="SUPFAM" id="SSF81321">
    <property type="entry name" value="Family A G protein-coupled receptor-like"/>
    <property type="match status" value="1"/>
</dbReference>
<keyword evidence="2" id="KW-0812">Transmembrane</keyword>
<name>A0A401TME1_CHIPU</name>
<dbReference type="Gene3D" id="1.20.1070.10">
    <property type="entry name" value="Rhodopsin 7-helix transmembrane proteins"/>
    <property type="match status" value="1"/>
</dbReference>
<keyword evidence="8" id="KW-0732">Signal</keyword>
<evidence type="ECO:0000256" key="3">
    <source>
        <dbReference type="ARBA" id="ARBA00022989"/>
    </source>
</evidence>
<evidence type="ECO:0000256" key="6">
    <source>
        <dbReference type="ARBA" id="ARBA00023170"/>
    </source>
</evidence>
<evidence type="ECO:0000313" key="10">
    <source>
        <dbReference type="EMBL" id="GCC43789.1"/>
    </source>
</evidence>
<feature type="non-terminal residue" evidence="10">
    <location>
        <position position="56"/>
    </location>
</feature>
<evidence type="ECO:0000256" key="4">
    <source>
        <dbReference type="ARBA" id="ARBA00023040"/>
    </source>
</evidence>
<dbReference type="Proteomes" id="UP000287033">
    <property type="component" value="Unassembled WGS sequence"/>
</dbReference>
<dbReference type="EMBL" id="BEZZ01114318">
    <property type="protein sequence ID" value="GCC43789.1"/>
    <property type="molecule type" value="Genomic_DNA"/>
</dbReference>
<dbReference type="InterPro" id="IPR017452">
    <property type="entry name" value="GPCR_Rhodpsn_7TM"/>
</dbReference>
<dbReference type="OrthoDB" id="2101615at2759"/>
<dbReference type="InterPro" id="IPR050125">
    <property type="entry name" value="GPCR_opsins"/>
</dbReference>
<evidence type="ECO:0000256" key="8">
    <source>
        <dbReference type="SAM" id="SignalP"/>
    </source>
</evidence>
<dbReference type="OMA" id="KQVLYHS"/>
<gene>
    <name evidence="10" type="ORF">chiPu_0027804</name>
</gene>
<keyword evidence="6" id="KW-0675">Receptor</keyword>
<evidence type="ECO:0000256" key="5">
    <source>
        <dbReference type="ARBA" id="ARBA00023136"/>
    </source>
</evidence>
<feature type="signal peptide" evidence="8">
    <location>
        <begin position="1"/>
        <end position="16"/>
    </location>
</feature>
<evidence type="ECO:0000313" key="11">
    <source>
        <dbReference type="Proteomes" id="UP000287033"/>
    </source>
</evidence>
<comment type="subcellular location">
    <subcellularLocation>
        <location evidence="1">Membrane</location>
        <topology evidence="1">Multi-pass membrane protein</topology>
    </subcellularLocation>
</comment>
<dbReference type="GO" id="GO:0004930">
    <property type="term" value="F:G protein-coupled receptor activity"/>
    <property type="evidence" value="ECO:0007669"/>
    <property type="project" value="UniProtKB-KW"/>
</dbReference>
<dbReference type="PANTHER" id="PTHR24240">
    <property type="entry name" value="OPSIN"/>
    <property type="match status" value="1"/>
</dbReference>
<keyword evidence="4" id="KW-0297">G-protein coupled receptor</keyword>
<dbReference type="AlphaFoldDB" id="A0A401TME1"/>
<protein>
    <recommendedName>
        <fullName evidence="9">G-protein coupled receptors family 1 profile domain-containing protein</fullName>
    </recommendedName>
</protein>
<keyword evidence="7" id="KW-0807">Transducer</keyword>
<evidence type="ECO:0000256" key="1">
    <source>
        <dbReference type="ARBA" id="ARBA00004141"/>
    </source>
</evidence>
<feature type="chain" id="PRO_5019263252" description="G-protein coupled receptors family 1 profile domain-containing protein" evidence="8">
    <location>
        <begin position="17"/>
        <end position="56"/>
    </location>
</feature>
<proteinExistence type="predicted"/>
<dbReference type="GO" id="GO:0016020">
    <property type="term" value="C:membrane"/>
    <property type="evidence" value="ECO:0007669"/>
    <property type="project" value="UniProtKB-SubCell"/>
</dbReference>
<keyword evidence="5" id="KW-0472">Membrane</keyword>
<dbReference type="InterPro" id="IPR027430">
    <property type="entry name" value="Retinal_BS"/>
</dbReference>
<comment type="caution">
    <text evidence="10">The sequence shown here is derived from an EMBL/GenBank/DDBJ whole genome shotgun (WGS) entry which is preliminary data.</text>
</comment>
<dbReference type="PROSITE" id="PS00238">
    <property type="entry name" value="OPSIN"/>
    <property type="match status" value="1"/>
</dbReference>
<feature type="domain" description="G-protein coupled receptors family 1 profile" evidence="9">
    <location>
        <begin position="1"/>
        <end position="50"/>
    </location>
</feature>
<evidence type="ECO:0000256" key="7">
    <source>
        <dbReference type="ARBA" id="ARBA00023224"/>
    </source>
</evidence>
<evidence type="ECO:0000256" key="2">
    <source>
        <dbReference type="ARBA" id="ARBA00022692"/>
    </source>
</evidence>
<evidence type="ECO:0000259" key="9">
    <source>
        <dbReference type="PROSITE" id="PS50262"/>
    </source>
</evidence>
<organism evidence="10 11">
    <name type="scientific">Chiloscyllium punctatum</name>
    <name type="common">Brownbanded bambooshark</name>
    <name type="synonym">Hemiscyllium punctatum</name>
    <dbReference type="NCBI Taxonomy" id="137246"/>
    <lineage>
        <taxon>Eukaryota</taxon>
        <taxon>Metazoa</taxon>
        <taxon>Chordata</taxon>
        <taxon>Craniata</taxon>
        <taxon>Vertebrata</taxon>
        <taxon>Chondrichthyes</taxon>
        <taxon>Elasmobranchii</taxon>
        <taxon>Galeomorphii</taxon>
        <taxon>Galeoidea</taxon>
        <taxon>Orectolobiformes</taxon>
        <taxon>Hemiscylliidae</taxon>
        <taxon>Chiloscyllium</taxon>
    </lineage>
</organism>
<keyword evidence="11" id="KW-1185">Reference proteome</keyword>
<keyword evidence="3" id="KW-1133">Transmembrane helix</keyword>
<sequence length="56" mass="6405">MVMAFLICWLPYTTFALVVAVDKDIVIHPTLASMPSYFSKTATVYNPIIYVFMNKQ</sequence>
<reference evidence="10 11" key="1">
    <citation type="journal article" date="2018" name="Nat. Ecol. Evol.">
        <title>Shark genomes provide insights into elasmobranch evolution and the origin of vertebrates.</title>
        <authorList>
            <person name="Hara Y"/>
            <person name="Yamaguchi K"/>
            <person name="Onimaru K"/>
            <person name="Kadota M"/>
            <person name="Koyanagi M"/>
            <person name="Keeley SD"/>
            <person name="Tatsumi K"/>
            <person name="Tanaka K"/>
            <person name="Motone F"/>
            <person name="Kageyama Y"/>
            <person name="Nozu R"/>
            <person name="Adachi N"/>
            <person name="Nishimura O"/>
            <person name="Nakagawa R"/>
            <person name="Tanegashima C"/>
            <person name="Kiyatake I"/>
            <person name="Matsumoto R"/>
            <person name="Murakumo K"/>
            <person name="Nishida K"/>
            <person name="Terakita A"/>
            <person name="Kuratani S"/>
            <person name="Sato K"/>
            <person name="Hyodo S Kuraku.S."/>
        </authorList>
    </citation>
    <scope>NUCLEOTIDE SEQUENCE [LARGE SCALE GENOMIC DNA]</scope>
</reference>
<accession>A0A401TME1</accession>
<dbReference type="STRING" id="137246.A0A401TME1"/>
<dbReference type="PROSITE" id="PS50262">
    <property type="entry name" value="G_PROTEIN_RECEP_F1_2"/>
    <property type="match status" value="1"/>
</dbReference>